<sequence length="85" mass="9647">MKLLLLRKQRSTDRRHLETTTCMMSSMLTCLRLIPHPAYISLLVGQHLSGLPHEHPMDSMKTTFPARFPSILSMGMHLDGSINCN</sequence>
<protein>
    <submittedName>
        <fullName evidence="1">Uncharacterized protein</fullName>
    </submittedName>
</protein>
<dbReference type="AlphaFoldDB" id="A0A3P6C331"/>
<reference evidence="1" key="1">
    <citation type="submission" date="2018-11" db="EMBL/GenBank/DDBJ databases">
        <authorList>
            <consortium name="Genoscope - CEA"/>
            <person name="William W."/>
        </authorList>
    </citation>
    <scope>NUCLEOTIDE SEQUENCE</scope>
</reference>
<organism evidence="1">
    <name type="scientific">Brassica oleracea</name>
    <name type="common">Wild cabbage</name>
    <dbReference type="NCBI Taxonomy" id="3712"/>
    <lineage>
        <taxon>Eukaryota</taxon>
        <taxon>Viridiplantae</taxon>
        <taxon>Streptophyta</taxon>
        <taxon>Embryophyta</taxon>
        <taxon>Tracheophyta</taxon>
        <taxon>Spermatophyta</taxon>
        <taxon>Magnoliopsida</taxon>
        <taxon>eudicotyledons</taxon>
        <taxon>Gunneridae</taxon>
        <taxon>Pentapetalae</taxon>
        <taxon>rosids</taxon>
        <taxon>malvids</taxon>
        <taxon>Brassicales</taxon>
        <taxon>Brassicaceae</taxon>
        <taxon>Brassiceae</taxon>
        <taxon>Brassica</taxon>
    </lineage>
</organism>
<name>A0A3P6C331_BRAOL</name>
<gene>
    <name evidence="1" type="ORF">BOLC4T24219H</name>
</gene>
<dbReference type="EMBL" id="LR031873">
    <property type="protein sequence ID" value="VDD08768.1"/>
    <property type="molecule type" value="Genomic_DNA"/>
</dbReference>
<accession>A0A3P6C331</accession>
<evidence type="ECO:0000313" key="1">
    <source>
        <dbReference type="EMBL" id="VDD08768.1"/>
    </source>
</evidence>
<proteinExistence type="predicted"/>